<dbReference type="Pfam" id="PF25009">
    <property type="entry name" value="DUF7785"/>
    <property type="match status" value="1"/>
</dbReference>
<feature type="compositionally biased region" description="Polar residues" evidence="1">
    <location>
        <begin position="630"/>
        <end position="647"/>
    </location>
</feature>
<feature type="compositionally biased region" description="Low complexity" evidence="1">
    <location>
        <begin position="52"/>
        <end position="65"/>
    </location>
</feature>
<feature type="region of interest" description="Disordered" evidence="1">
    <location>
        <begin position="695"/>
        <end position="729"/>
    </location>
</feature>
<evidence type="ECO:0000259" key="2">
    <source>
        <dbReference type="Pfam" id="PF25009"/>
    </source>
</evidence>
<feature type="compositionally biased region" description="Polar residues" evidence="1">
    <location>
        <begin position="668"/>
        <end position="678"/>
    </location>
</feature>
<organism evidence="4 5">
    <name type="scientific">Hymenoscyphus albidus</name>
    <dbReference type="NCBI Taxonomy" id="595503"/>
    <lineage>
        <taxon>Eukaryota</taxon>
        <taxon>Fungi</taxon>
        <taxon>Dikarya</taxon>
        <taxon>Ascomycota</taxon>
        <taxon>Pezizomycotina</taxon>
        <taxon>Leotiomycetes</taxon>
        <taxon>Helotiales</taxon>
        <taxon>Helotiaceae</taxon>
        <taxon>Hymenoscyphus</taxon>
    </lineage>
</organism>
<feature type="region of interest" description="Disordered" evidence="1">
    <location>
        <begin position="191"/>
        <end position="222"/>
    </location>
</feature>
<dbReference type="Proteomes" id="UP000701801">
    <property type="component" value="Unassembled WGS sequence"/>
</dbReference>
<gene>
    <name evidence="4" type="ORF">HYALB_00005365</name>
</gene>
<evidence type="ECO:0000259" key="3">
    <source>
        <dbReference type="Pfam" id="PF25289"/>
    </source>
</evidence>
<evidence type="ECO:0000313" key="4">
    <source>
        <dbReference type="EMBL" id="CAG8972596.1"/>
    </source>
</evidence>
<feature type="region of interest" description="Disordered" evidence="1">
    <location>
        <begin position="91"/>
        <end position="118"/>
    </location>
</feature>
<feature type="compositionally biased region" description="Polar residues" evidence="1">
    <location>
        <begin position="749"/>
        <end position="759"/>
    </location>
</feature>
<dbReference type="OrthoDB" id="5354458at2759"/>
<dbReference type="EMBL" id="CAJVRM010000049">
    <property type="protein sequence ID" value="CAG8972596.1"/>
    <property type="molecule type" value="Genomic_DNA"/>
</dbReference>
<evidence type="ECO:0000256" key="1">
    <source>
        <dbReference type="SAM" id="MobiDB-lite"/>
    </source>
</evidence>
<feature type="region of interest" description="Disordered" evidence="1">
    <location>
        <begin position="1"/>
        <end position="72"/>
    </location>
</feature>
<feature type="region of interest" description="Disordered" evidence="1">
    <location>
        <begin position="356"/>
        <end position="376"/>
    </location>
</feature>
<feature type="region of interest" description="Disordered" evidence="1">
    <location>
        <begin position="627"/>
        <end position="679"/>
    </location>
</feature>
<feature type="compositionally biased region" description="Low complexity" evidence="1">
    <location>
        <begin position="711"/>
        <end position="729"/>
    </location>
</feature>
<dbReference type="Pfam" id="PF25289">
    <property type="entry name" value="DUF7877"/>
    <property type="match status" value="1"/>
</dbReference>
<dbReference type="InterPro" id="IPR057199">
    <property type="entry name" value="DUF7877"/>
</dbReference>
<reference evidence="4" key="1">
    <citation type="submission" date="2021-07" db="EMBL/GenBank/DDBJ databases">
        <authorList>
            <person name="Durling M."/>
        </authorList>
    </citation>
    <scope>NUCLEOTIDE SEQUENCE</scope>
</reference>
<feature type="domain" description="DUF7877" evidence="3">
    <location>
        <begin position="74"/>
        <end position="188"/>
    </location>
</feature>
<dbReference type="AlphaFoldDB" id="A0A9N9LHA8"/>
<sequence length="913" mass="98792">MATINGIASASAPPLPSPQSQPPDSNHDSLTPASKRKRANSTEIPDLQTNGTTEAVQTTAASTTASNERTPAHSDIRDLIDILKGLDTVPSILDRPLNDRPFSTEPQAKRQKAQDGSEVKNTILTRAAAHAYESLDAVLEDLNAAVLDMEEKMQLPNSAARNHYMPVGSAHSELGLKVSAFQKKAHELVRRHKMSTEQAQKKDGDLNGINGRQTNTRPQITTASGDNKKVLTLYGSAPQPKQLFSSFQLPTNLEGEVKQILPPIREGGLPNGITTTQIIPMPSSNLVEVKKATLGDVFPSPANIIPLQPPKPSSNSTTKEKIVGWYQPSSFEPRYKSASYSNANVSCGQWLDYSNATSPKSSKKRHRDRNLSLSGSKSLVPEADSAEVEAAKRDALFRSAYCSFAPTKDNTAAVMPTGMLERIWWQQSGERAYNRAVENVAELTGSNKADSDATNISSEDDIKKFEEAVEGWEKDVVDPSLVELAPADEKSIQEKDVEEVLEGISELLETLNSYQRIRHMSLNPTIRAAGGLLAAPDTSITGTPSKPSDAEQATYEMLKAQLSLMIATLPPYAVAKLDADRLSELRVSTNIEIQVDNFRGVMEEDESAAKARALATASAANVARAQQQQTPIHRTPSASQVYGNQFSAPRPTPTPSHQYYGGAPTPSRAPQPSMQRHTSAAAPIPYSVQRPAAAAPFRPPQQGYNTPNYGQAAPRPAQQYAPSSQPQQYMQQAAAAQSFLRAPVHNYQGVPQTAPQNAMNGRYPSSGYPHQAQPTQNGPDYRYNAASAMANRQNSPQMSMYSQASPAQARPAYSSPTPPLPQDSRRYLSNPMMTSGSSQVTQPPQSQPSQSTGYHTYLTQQEQATMMEQQRAKLAAQTQQQNAVQQQARAAQAALGTPSQSQVNGTNAVIAGL</sequence>
<feature type="region of interest" description="Disordered" evidence="1">
    <location>
        <begin position="748"/>
        <end position="853"/>
    </location>
</feature>
<protein>
    <submittedName>
        <fullName evidence="4">Uncharacterized protein</fullName>
    </submittedName>
</protein>
<feature type="compositionally biased region" description="Polar residues" evidence="1">
    <location>
        <begin position="210"/>
        <end position="222"/>
    </location>
</feature>
<keyword evidence="5" id="KW-1185">Reference proteome</keyword>
<feature type="domain" description="DUF7785" evidence="2">
    <location>
        <begin position="494"/>
        <end position="593"/>
    </location>
</feature>
<name>A0A9N9LHA8_9HELO</name>
<feature type="compositionally biased region" description="Polar residues" evidence="1">
    <location>
        <begin position="790"/>
        <end position="806"/>
    </location>
</feature>
<evidence type="ECO:0000313" key="5">
    <source>
        <dbReference type="Proteomes" id="UP000701801"/>
    </source>
</evidence>
<feature type="compositionally biased region" description="Low complexity" evidence="1">
    <location>
        <begin position="834"/>
        <end position="853"/>
    </location>
</feature>
<feature type="compositionally biased region" description="Polar residues" evidence="1">
    <location>
        <begin position="41"/>
        <end position="51"/>
    </location>
</feature>
<proteinExistence type="predicted"/>
<accession>A0A9N9LHA8</accession>
<comment type="caution">
    <text evidence="4">The sequence shown here is derived from an EMBL/GenBank/DDBJ whole genome shotgun (WGS) entry which is preliminary data.</text>
</comment>
<dbReference type="InterPro" id="IPR056687">
    <property type="entry name" value="DUF7785"/>
</dbReference>